<sequence>MSWCHDCSPNTQRDEISKLFKSLKVLVVDEKKDLLASVGCLLYSCSFQVTCVDNSWAALRLLSEKENGFDLLLIDRDITNVDVHTFLRLANNMDLLSMVMSEEDNDTIVLEALKNGAFLVLKRPLTIHTVLRIRQHIIKDRFRKHDECENKNLTKKAAIEEESIQDNRSFGSKRKYRGKPMKHVVRSNLDNNLVYQLSEEDDDRTKKKICVEWTQELHDKFLNAIIQLGEGRCFPKEILNLMDVPGLTRMQVASHLQKCRRGSCKYTEKGKMHNSLCNISPQGVDERKFGHMPSLQSDQNEGEDRVNLVDLNLSLNGCRTEVNHMNNKTSRGSPMLNGSSQKNSSGQGSVHLFSSNRRHALDDLNHLGGDEPIQNRDLNWPEPKVEL</sequence>
<dbReference type="EMBL" id="CM042049">
    <property type="protein sequence ID" value="KAI3745991.1"/>
    <property type="molecule type" value="Genomic_DNA"/>
</dbReference>
<evidence type="ECO:0000313" key="2">
    <source>
        <dbReference type="Proteomes" id="UP001055879"/>
    </source>
</evidence>
<keyword evidence="2" id="KW-1185">Reference proteome</keyword>
<name>A0ACB9DIA2_ARCLA</name>
<comment type="caution">
    <text evidence="1">The sequence shown here is derived from an EMBL/GenBank/DDBJ whole genome shotgun (WGS) entry which is preliminary data.</text>
</comment>
<protein>
    <submittedName>
        <fullName evidence="1">Uncharacterized protein</fullName>
    </submittedName>
</protein>
<dbReference type="Proteomes" id="UP001055879">
    <property type="component" value="Linkage Group LG03"/>
</dbReference>
<gene>
    <name evidence="1" type="ORF">L6452_08406</name>
</gene>
<reference evidence="2" key="1">
    <citation type="journal article" date="2022" name="Mol. Ecol. Resour.">
        <title>The genomes of chicory, endive, great burdock and yacon provide insights into Asteraceae palaeo-polyploidization history and plant inulin production.</title>
        <authorList>
            <person name="Fan W."/>
            <person name="Wang S."/>
            <person name="Wang H."/>
            <person name="Wang A."/>
            <person name="Jiang F."/>
            <person name="Liu H."/>
            <person name="Zhao H."/>
            <person name="Xu D."/>
            <person name="Zhang Y."/>
        </authorList>
    </citation>
    <scope>NUCLEOTIDE SEQUENCE [LARGE SCALE GENOMIC DNA]</scope>
    <source>
        <strain evidence="2">cv. Niubang</strain>
    </source>
</reference>
<evidence type="ECO:0000313" key="1">
    <source>
        <dbReference type="EMBL" id="KAI3745991.1"/>
    </source>
</evidence>
<organism evidence="1 2">
    <name type="scientific">Arctium lappa</name>
    <name type="common">Greater burdock</name>
    <name type="synonym">Lappa major</name>
    <dbReference type="NCBI Taxonomy" id="4217"/>
    <lineage>
        <taxon>Eukaryota</taxon>
        <taxon>Viridiplantae</taxon>
        <taxon>Streptophyta</taxon>
        <taxon>Embryophyta</taxon>
        <taxon>Tracheophyta</taxon>
        <taxon>Spermatophyta</taxon>
        <taxon>Magnoliopsida</taxon>
        <taxon>eudicotyledons</taxon>
        <taxon>Gunneridae</taxon>
        <taxon>Pentapetalae</taxon>
        <taxon>asterids</taxon>
        <taxon>campanulids</taxon>
        <taxon>Asterales</taxon>
        <taxon>Asteraceae</taxon>
        <taxon>Carduoideae</taxon>
        <taxon>Cardueae</taxon>
        <taxon>Arctiinae</taxon>
        <taxon>Arctium</taxon>
    </lineage>
</organism>
<proteinExistence type="predicted"/>
<accession>A0ACB9DIA2</accession>
<reference evidence="1 2" key="2">
    <citation type="journal article" date="2022" name="Mol. Ecol. Resour.">
        <title>The genomes of chicory, endive, great burdock and yacon provide insights into Asteraceae paleo-polyploidization history and plant inulin production.</title>
        <authorList>
            <person name="Fan W."/>
            <person name="Wang S."/>
            <person name="Wang H."/>
            <person name="Wang A."/>
            <person name="Jiang F."/>
            <person name="Liu H."/>
            <person name="Zhao H."/>
            <person name="Xu D."/>
            <person name="Zhang Y."/>
        </authorList>
    </citation>
    <scope>NUCLEOTIDE SEQUENCE [LARGE SCALE GENOMIC DNA]</scope>
    <source>
        <strain evidence="2">cv. Niubang</strain>
    </source>
</reference>